<gene>
    <name evidence="2" type="ORF">NP493_2768g00001</name>
</gene>
<keyword evidence="3" id="KW-1185">Reference proteome</keyword>
<evidence type="ECO:0000256" key="1">
    <source>
        <dbReference type="SAM" id="MobiDB-lite"/>
    </source>
</evidence>
<evidence type="ECO:0000313" key="2">
    <source>
        <dbReference type="EMBL" id="KAK2150528.1"/>
    </source>
</evidence>
<organism evidence="2 3">
    <name type="scientific">Ridgeia piscesae</name>
    <name type="common">Tubeworm</name>
    <dbReference type="NCBI Taxonomy" id="27915"/>
    <lineage>
        <taxon>Eukaryota</taxon>
        <taxon>Metazoa</taxon>
        <taxon>Spiralia</taxon>
        <taxon>Lophotrochozoa</taxon>
        <taxon>Annelida</taxon>
        <taxon>Polychaeta</taxon>
        <taxon>Sedentaria</taxon>
        <taxon>Canalipalpata</taxon>
        <taxon>Sabellida</taxon>
        <taxon>Siboglinidae</taxon>
        <taxon>Ridgeia</taxon>
    </lineage>
</organism>
<dbReference type="Proteomes" id="UP001209878">
    <property type="component" value="Unassembled WGS sequence"/>
</dbReference>
<dbReference type="EMBL" id="JAODUO010002755">
    <property type="protein sequence ID" value="KAK2150528.1"/>
    <property type="molecule type" value="Genomic_DNA"/>
</dbReference>
<protein>
    <submittedName>
        <fullName evidence="2">Uncharacterized protein</fullName>
    </submittedName>
</protein>
<proteinExistence type="predicted"/>
<evidence type="ECO:0000313" key="3">
    <source>
        <dbReference type="Proteomes" id="UP001209878"/>
    </source>
</evidence>
<comment type="caution">
    <text evidence="2">The sequence shown here is derived from an EMBL/GenBank/DDBJ whole genome shotgun (WGS) entry which is preliminary data.</text>
</comment>
<feature type="region of interest" description="Disordered" evidence="1">
    <location>
        <begin position="193"/>
        <end position="274"/>
    </location>
</feature>
<name>A0AAD9JCF9_RIDPI</name>
<dbReference type="AlphaFoldDB" id="A0AAD9JCF9"/>
<accession>A0AAD9JCF9</accession>
<sequence length="274" mass="30990">MAKASASFGRLLQRLWNNHHVSLRVKDNILYTVQSCCPPSFMEPRPGQCTDDRPLVIMGYNYWVPILVLTGRWPRANIASAVVQLDQLGVALYLSALWQDIDELEAKIMTTHTHPDSHAVNIQQANKELFLAAQRDDAETVGRIVVKLERNGYKLSAPELTEKGANLLHYTLRNGHKKANGYCEGDAEWREGDCKDNKWRKNNRKHDMQEGDRGESDSREGGRDKGQEMREVDATGGKTNGRKEVRGDVTKRKSITRTMTGRKETGKKGTTEKE</sequence>
<feature type="compositionally biased region" description="Basic and acidic residues" evidence="1">
    <location>
        <begin position="261"/>
        <end position="274"/>
    </location>
</feature>
<reference evidence="2" key="1">
    <citation type="journal article" date="2023" name="Mol. Biol. Evol.">
        <title>Third-Generation Sequencing Reveals the Adaptive Role of the Epigenome in Three Deep-Sea Polychaetes.</title>
        <authorList>
            <person name="Perez M."/>
            <person name="Aroh O."/>
            <person name="Sun Y."/>
            <person name="Lan Y."/>
            <person name="Juniper S.K."/>
            <person name="Young C.R."/>
            <person name="Angers B."/>
            <person name="Qian P.Y."/>
        </authorList>
    </citation>
    <scope>NUCLEOTIDE SEQUENCE</scope>
    <source>
        <strain evidence="2">R07B-5</strain>
    </source>
</reference>
<feature type="compositionally biased region" description="Basic and acidic residues" evidence="1">
    <location>
        <begin position="193"/>
        <end position="233"/>
    </location>
</feature>
<feature type="compositionally biased region" description="Basic and acidic residues" evidence="1">
    <location>
        <begin position="241"/>
        <end position="251"/>
    </location>
</feature>